<dbReference type="PANTHER" id="PTHR37828">
    <property type="entry name" value="GSR2449 PROTEIN"/>
    <property type="match status" value="1"/>
</dbReference>
<protein>
    <submittedName>
        <fullName evidence="3">Uncharacterized conserved protein YciI, contains a putative active-site phosphohistidine</fullName>
    </submittedName>
</protein>
<dbReference type="PANTHER" id="PTHR37828:SF1">
    <property type="entry name" value="YCII-RELATED DOMAIN-CONTAINING PROTEIN"/>
    <property type="match status" value="1"/>
</dbReference>
<dbReference type="SUPFAM" id="SSF54909">
    <property type="entry name" value="Dimeric alpha+beta barrel"/>
    <property type="match status" value="1"/>
</dbReference>
<dbReference type="Proteomes" id="UP000186141">
    <property type="component" value="Unassembled WGS sequence"/>
</dbReference>
<dbReference type="EMBL" id="FTOT01000003">
    <property type="protein sequence ID" value="SIS96229.1"/>
    <property type="molecule type" value="Genomic_DNA"/>
</dbReference>
<dbReference type="Pfam" id="PF03795">
    <property type="entry name" value="YCII"/>
    <property type="match status" value="1"/>
</dbReference>
<evidence type="ECO:0000259" key="2">
    <source>
        <dbReference type="Pfam" id="PF03795"/>
    </source>
</evidence>
<dbReference type="OrthoDB" id="9814407at2"/>
<dbReference type="InterPro" id="IPR011008">
    <property type="entry name" value="Dimeric_a/b-barrel"/>
</dbReference>
<evidence type="ECO:0000256" key="1">
    <source>
        <dbReference type="ARBA" id="ARBA00007689"/>
    </source>
</evidence>
<gene>
    <name evidence="3" type="ORF">SAMN05421774_103303</name>
</gene>
<dbReference type="InterPro" id="IPR005545">
    <property type="entry name" value="YCII"/>
</dbReference>
<reference evidence="3 4" key="1">
    <citation type="submission" date="2017-01" db="EMBL/GenBank/DDBJ databases">
        <authorList>
            <person name="Mah S.A."/>
            <person name="Swanson W.J."/>
            <person name="Moy G.W."/>
            <person name="Vacquier V.D."/>
        </authorList>
    </citation>
    <scope>NUCLEOTIDE SEQUENCE [LARGE SCALE GENOMIC DNA]</scope>
    <source>
        <strain evidence="3 4">DSM 26375</strain>
    </source>
</reference>
<dbReference type="AlphaFoldDB" id="A0A1N7NDE6"/>
<dbReference type="Gene3D" id="3.30.70.1060">
    <property type="entry name" value="Dimeric alpha+beta barrel"/>
    <property type="match status" value="1"/>
</dbReference>
<keyword evidence="4" id="KW-1185">Reference proteome</keyword>
<sequence length="89" mass="9288">MLFACPSTYKKDIPAEVLAAHRDWLKAAVASGTVISAGRRDPAIGGLILLRAETRAAAMALLAEDPFVTAGIADYDPMGFTPSIGDLKG</sequence>
<dbReference type="RefSeq" id="WP_076530826.1">
    <property type="nucleotide sequence ID" value="NZ_BMEH01000003.1"/>
</dbReference>
<evidence type="ECO:0000313" key="4">
    <source>
        <dbReference type="Proteomes" id="UP000186141"/>
    </source>
</evidence>
<proteinExistence type="inferred from homology"/>
<organism evidence="3 4">
    <name type="scientific">Gemmobacter megaterium</name>
    <dbReference type="NCBI Taxonomy" id="1086013"/>
    <lineage>
        <taxon>Bacteria</taxon>
        <taxon>Pseudomonadati</taxon>
        <taxon>Pseudomonadota</taxon>
        <taxon>Alphaproteobacteria</taxon>
        <taxon>Rhodobacterales</taxon>
        <taxon>Paracoccaceae</taxon>
        <taxon>Gemmobacter</taxon>
    </lineage>
</organism>
<feature type="domain" description="YCII-related" evidence="2">
    <location>
        <begin position="1"/>
        <end position="75"/>
    </location>
</feature>
<evidence type="ECO:0000313" key="3">
    <source>
        <dbReference type="EMBL" id="SIS96229.1"/>
    </source>
</evidence>
<accession>A0A1N7NDE6</accession>
<comment type="similarity">
    <text evidence="1">Belongs to the YciI family.</text>
</comment>
<dbReference type="STRING" id="1086013.SAMN05421774_103303"/>
<name>A0A1N7NDE6_9RHOB</name>